<proteinExistence type="predicted"/>
<organism evidence="1 2">
    <name type="scientific">Dentipellis fragilis</name>
    <dbReference type="NCBI Taxonomy" id="205917"/>
    <lineage>
        <taxon>Eukaryota</taxon>
        <taxon>Fungi</taxon>
        <taxon>Dikarya</taxon>
        <taxon>Basidiomycota</taxon>
        <taxon>Agaricomycotina</taxon>
        <taxon>Agaricomycetes</taxon>
        <taxon>Russulales</taxon>
        <taxon>Hericiaceae</taxon>
        <taxon>Dentipellis</taxon>
    </lineage>
</organism>
<dbReference type="AlphaFoldDB" id="A0A4Y9YQT8"/>
<accession>A0A4Y9YQT8</accession>
<evidence type="ECO:0000313" key="2">
    <source>
        <dbReference type="Proteomes" id="UP000298327"/>
    </source>
</evidence>
<dbReference type="STRING" id="205917.A0A4Y9YQT8"/>
<sequence>MAGRCPQCAQPTEWSPDVGSAVCTSCGTLADPSQSVLTSAADFADNTYVRDFLDYTRPSTLKSIRSASGWDLAGQGKEARYERNKLTMHESIRSLAARLAHPGLAPRAQALFDLTMLRASLRWGRAAKLAAGASLAYALREAGKGDLIHDIAPSFPSRLFSARGVCSQTPSRETRARVWLQPFNCTSGHLSMGTVVLCTGNGVPSDTSHTELAGTRSSGRIGSRSLCEFSPSQHRWRKRTPMIDTCGLLREACPCLVAALRCGLSVASERAIGAAVTDVQQT</sequence>
<gene>
    <name evidence="1" type="ORF">EVG20_g6044</name>
</gene>
<protein>
    <recommendedName>
        <fullName evidence="3">TFIIB-type domain-containing protein</fullName>
    </recommendedName>
</protein>
<reference evidence="1 2" key="1">
    <citation type="submission" date="2019-02" db="EMBL/GenBank/DDBJ databases">
        <title>Genome sequencing of the rare red list fungi Dentipellis fragilis.</title>
        <authorList>
            <person name="Buettner E."/>
            <person name="Kellner H."/>
        </authorList>
    </citation>
    <scope>NUCLEOTIDE SEQUENCE [LARGE SCALE GENOMIC DNA]</scope>
    <source>
        <strain evidence="1 2">DSM 105465</strain>
    </source>
</reference>
<evidence type="ECO:0008006" key="3">
    <source>
        <dbReference type="Google" id="ProtNLM"/>
    </source>
</evidence>
<name>A0A4Y9YQT8_9AGAM</name>
<dbReference type="EMBL" id="SEOQ01000383">
    <property type="protein sequence ID" value="TFY64143.1"/>
    <property type="molecule type" value="Genomic_DNA"/>
</dbReference>
<comment type="caution">
    <text evidence="1">The sequence shown here is derived from an EMBL/GenBank/DDBJ whole genome shotgun (WGS) entry which is preliminary data.</text>
</comment>
<dbReference type="Proteomes" id="UP000298327">
    <property type="component" value="Unassembled WGS sequence"/>
</dbReference>
<evidence type="ECO:0000313" key="1">
    <source>
        <dbReference type="EMBL" id="TFY64143.1"/>
    </source>
</evidence>
<dbReference type="OrthoDB" id="2527864at2759"/>
<keyword evidence="2" id="KW-1185">Reference proteome</keyword>